<dbReference type="Proteomes" id="UP000709351">
    <property type="component" value="Unassembled WGS sequence"/>
</dbReference>
<dbReference type="EMBL" id="JABZRD010000455">
    <property type="protein sequence ID" value="MBF1284299.1"/>
    <property type="molecule type" value="Genomic_DNA"/>
</dbReference>
<keyword evidence="2" id="KW-0812">Transmembrane</keyword>
<feature type="transmembrane region" description="Helical" evidence="2">
    <location>
        <begin position="142"/>
        <end position="169"/>
    </location>
</feature>
<keyword evidence="2" id="KW-0472">Membrane</keyword>
<evidence type="ECO:0000313" key="3">
    <source>
        <dbReference type="EMBL" id="MBF1284299.1"/>
    </source>
</evidence>
<reference evidence="3" key="1">
    <citation type="submission" date="2020-04" db="EMBL/GenBank/DDBJ databases">
        <title>Deep metagenomics examines the oral microbiome during advanced dental caries in children, revealing novel taxa and co-occurrences with host molecules.</title>
        <authorList>
            <person name="Baker J.L."/>
            <person name="Morton J.T."/>
            <person name="Dinis M."/>
            <person name="Alvarez R."/>
            <person name="Tran N.C."/>
            <person name="Knight R."/>
            <person name="Edlund A."/>
        </authorList>
    </citation>
    <scope>NUCLEOTIDE SEQUENCE</scope>
    <source>
        <strain evidence="3">JCVI_24_bin.2</strain>
    </source>
</reference>
<feature type="coiled-coil region" evidence="1">
    <location>
        <begin position="33"/>
        <end position="116"/>
    </location>
</feature>
<protein>
    <submittedName>
        <fullName evidence="3">Uncharacterized protein</fullName>
    </submittedName>
</protein>
<evidence type="ECO:0000256" key="1">
    <source>
        <dbReference type="SAM" id="Coils"/>
    </source>
</evidence>
<accession>A0A930DPQ7</accession>
<keyword evidence="1" id="KW-0175">Coiled coil</keyword>
<evidence type="ECO:0000256" key="2">
    <source>
        <dbReference type="SAM" id="Phobius"/>
    </source>
</evidence>
<feature type="coiled-coil region" evidence="1">
    <location>
        <begin position="243"/>
        <end position="311"/>
    </location>
</feature>
<comment type="caution">
    <text evidence="3">The sequence shown here is derived from an EMBL/GenBank/DDBJ whole genome shotgun (WGS) entry which is preliminary data.</text>
</comment>
<dbReference type="AlphaFoldDB" id="A0A930DPQ7"/>
<keyword evidence="2" id="KW-1133">Transmembrane helix</keyword>
<proteinExistence type="predicted"/>
<gene>
    <name evidence="3" type="ORF">HXM93_07210</name>
</gene>
<sequence>MGLETENPQAFLEQSKELLINFQRIQENLQVSLEKEKETKQVFERDRAAVTEKIEKTIKERQKELEQSYDEKIEQSSGKVKKAQSERESAKNKGIKERIAEETAPLKQENKELKRQMQGICKREGAPMFISRKLFAVLYKPVGFAEFLCLIFLFLFFFAAIPLGLYFFLLRERGILFLVGIYLVDILIFGGLYVLVGNRTVGKFREVVKQSVSIRKRILKNKKSILALAKEIRKDSDDGHYNLTEYDDEIARLTQERNDFIAQKQNALHNFETVSKEIIKDEIENAEKEHLEALKAEWQESTKERVELETLEREKALGLSKEVEQYIGKKHMNLDDIEAMILILQKGEAKSLTETILKLEEEKASI</sequence>
<feature type="transmembrane region" description="Helical" evidence="2">
    <location>
        <begin position="175"/>
        <end position="196"/>
    </location>
</feature>
<name>A0A930DPQ7_9FIRM</name>
<evidence type="ECO:0000313" key="4">
    <source>
        <dbReference type="Proteomes" id="UP000709351"/>
    </source>
</evidence>
<organism evidence="3 4">
    <name type="scientific">Oribacterium parvum</name>
    <dbReference type="NCBI Taxonomy" id="1501329"/>
    <lineage>
        <taxon>Bacteria</taxon>
        <taxon>Bacillati</taxon>
        <taxon>Bacillota</taxon>
        <taxon>Clostridia</taxon>
        <taxon>Lachnospirales</taxon>
        <taxon>Lachnospiraceae</taxon>
        <taxon>Oribacterium</taxon>
    </lineage>
</organism>